<sequence length="45" mass="5269">MAIEKAKNDGYLDSRVTVNELTNFMKNRGYHMINVNGKNLWKQII</sequence>
<evidence type="ECO:0000313" key="1">
    <source>
        <dbReference type="EMBL" id="GCE94728.1"/>
    </source>
</evidence>
<gene>
    <name evidence="1" type="ORF">NIES46_27870</name>
</gene>
<dbReference type="EMBL" id="BIMW01000105">
    <property type="protein sequence ID" value="GCE94728.1"/>
    <property type="molecule type" value="Genomic_DNA"/>
</dbReference>
<accession>A0A5M3T9R0</accession>
<comment type="caution">
    <text evidence="1">The sequence shown here is derived from an EMBL/GenBank/DDBJ whole genome shotgun (WGS) entry which is preliminary data.</text>
</comment>
<protein>
    <submittedName>
        <fullName evidence="1">Uncharacterized protein</fullName>
    </submittedName>
</protein>
<proteinExistence type="predicted"/>
<dbReference type="Proteomes" id="UP000326169">
    <property type="component" value="Unassembled WGS sequence"/>
</dbReference>
<name>A0A5M3T9R0_LIMPL</name>
<evidence type="ECO:0000313" key="2">
    <source>
        <dbReference type="Proteomes" id="UP000326169"/>
    </source>
</evidence>
<keyword evidence="2" id="KW-1185">Reference proteome</keyword>
<organism evidence="1 2">
    <name type="scientific">Limnospira platensis NIES-46</name>
    <dbReference type="NCBI Taxonomy" id="1236695"/>
    <lineage>
        <taxon>Bacteria</taxon>
        <taxon>Bacillati</taxon>
        <taxon>Cyanobacteriota</taxon>
        <taxon>Cyanophyceae</taxon>
        <taxon>Oscillatoriophycideae</taxon>
        <taxon>Oscillatoriales</taxon>
        <taxon>Sirenicapillariaceae</taxon>
        <taxon>Limnospira</taxon>
    </lineage>
</organism>
<reference evidence="1 2" key="1">
    <citation type="journal article" date="2019" name="J Genomics">
        <title>The Draft Genome of a Hydrogen-producing Cyanobacterium, Arthrospira platensis NIES-46.</title>
        <authorList>
            <person name="Suzuki S."/>
            <person name="Yamaguchi H."/>
            <person name="Kawachi M."/>
        </authorList>
    </citation>
    <scope>NUCLEOTIDE SEQUENCE [LARGE SCALE GENOMIC DNA]</scope>
    <source>
        <strain evidence="1 2">NIES-46</strain>
    </source>
</reference>